<reference evidence="1" key="1">
    <citation type="journal article" date="2023" name="G3 (Bethesda)">
        <title>A reference genome for the long-term kleptoplast-retaining sea slug Elysia crispata morphotype clarki.</title>
        <authorList>
            <person name="Eastman K.E."/>
            <person name="Pendleton A.L."/>
            <person name="Shaikh M.A."/>
            <person name="Suttiyut T."/>
            <person name="Ogas R."/>
            <person name="Tomko P."/>
            <person name="Gavelis G."/>
            <person name="Widhalm J.R."/>
            <person name="Wisecaver J.H."/>
        </authorList>
    </citation>
    <scope>NUCLEOTIDE SEQUENCE</scope>
    <source>
        <strain evidence="1">ECLA1</strain>
    </source>
</reference>
<dbReference type="InterPro" id="IPR029066">
    <property type="entry name" value="PLP-binding_barrel"/>
</dbReference>
<keyword evidence="2" id="KW-1185">Reference proteome</keyword>
<evidence type="ECO:0008006" key="3">
    <source>
        <dbReference type="Google" id="ProtNLM"/>
    </source>
</evidence>
<dbReference type="Proteomes" id="UP001283361">
    <property type="component" value="Unassembled WGS sequence"/>
</dbReference>
<comment type="caution">
    <text evidence="1">The sequence shown here is derived from an EMBL/GenBank/DDBJ whole genome shotgun (WGS) entry which is preliminary data.</text>
</comment>
<protein>
    <recommendedName>
        <fullName evidence="3">Alanine racemase N-terminal domain-containing protein</fullName>
    </recommendedName>
</protein>
<dbReference type="EMBL" id="JAWDGP010007921">
    <property type="protein sequence ID" value="KAK3700163.1"/>
    <property type="molecule type" value="Genomic_DNA"/>
</dbReference>
<gene>
    <name evidence="1" type="ORF">RRG08_047586</name>
</gene>
<name>A0AAE0XP24_9GAST</name>
<evidence type="ECO:0000313" key="2">
    <source>
        <dbReference type="Proteomes" id="UP001283361"/>
    </source>
</evidence>
<sequence length="147" mass="16370">MAVKLSDLETPCFVLDINRVEQNAKRMRDTCERLKLTLRPHTKTHKTLGAALLQTGGSKRCITVSTLVEAEFYASHGFDDILLAYPITDNKISRCLNLVKELENFHVFVSGPAGLSTLKAHEADLPPAKVWSIVIEVDAGYGRSRFK</sequence>
<dbReference type="AlphaFoldDB" id="A0AAE0XP24"/>
<evidence type="ECO:0000313" key="1">
    <source>
        <dbReference type="EMBL" id="KAK3700163.1"/>
    </source>
</evidence>
<dbReference type="PANTHER" id="PTHR28004:SF2">
    <property type="entry name" value="D-SERINE DEHYDRATASE"/>
    <property type="match status" value="1"/>
</dbReference>
<dbReference type="GO" id="GO:0036088">
    <property type="term" value="P:D-serine catabolic process"/>
    <property type="evidence" value="ECO:0007669"/>
    <property type="project" value="TreeGrafter"/>
</dbReference>
<dbReference type="GO" id="GO:0008721">
    <property type="term" value="F:D-serine ammonia-lyase activity"/>
    <property type="evidence" value="ECO:0007669"/>
    <property type="project" value="TreeGrafter"/>
</dbReference>
<organism evidence="1 2">
    <name type="scientific">Elysia crispata</name>
    <name type="common">lettuce slug</name>
    <dbReference type="NCBI Taxonomy" id="231223"/>
    <lineage>
        <taxon>Eukaryota</taxon>
        <taxon>Metazoa</taxon>
        <taxon>Spiralia</taxon>
        <taxon>Lophotrochozoa</taxon>
        <taxon>Mollusca</taxon>
        <taxon>Gastropoda</taxon>
        <taxon>Heterobranchia</taxon>
        <taxon>Euthyneura</taxon>
        <taxon>Panpulmonata</taxon>
        <taxon>Sacoglossa</taxon>
        <taxon>Placobranchoidea</taxon>
        <taxon>Plakobranchidae</taxon>
        <taxon>Elysia</taxon>
    </lineage>
</organism>
<dbReference type="SUPFAM" id="SSF51419">
    <property type="entry name" value="PLP-binding barrel"/>
    <property type="match status" value="1"/>
</dbReference>
<dbReference type="Gene3D" id="3.20.20.10">
    <property type="entry name" value="Alanine racemase"/>
    <property type="match status" value="1"/>
</dbReference>
<dbReference type="PANTHER" id="PTHR28004">
    <property type="entry name" value="ZGC:162816-RELATED"/>
    <property type="match status" value="1"/>
</dbReference>
<accession>A0AAE0XP24</accession>
<dbReference type="InterPro" id="IPR051466">
    <property type="entry name" value="D-amino_acid_metab_enzyme"/>
</dbReference>
<proteinExistence type="predicted"/>